<feature type="region of interest" description="Disordered" evidence="1">
    <location>
        <begin position="646"/>
        <end position="677"/>
    </location>
</feature>
<dbReference type="Proteomes" id="UP001302745">
    <property type="component" value="Unassembled WGS sequence"/>
</dbReference>
<feature type="region of interest" description="Disordered" evidence="1">
    <location>
        <begin position="104"/>
        <end position="339"/>
    </location>
</feature>
<accession>A0AAN6ZWU6</accession>
<comment type="caution">
    <text evidence="2">The sequence shown here is derived from an EMBL/GenBank/DDBJ whole genome shotgun (WGS) entry which is preliminary data.</text>
</comment>
<feature type="region of interest" description="Disordered" evidence="1">
    <location>
        <begin position="593"/>
        <end position="632"/>
    </location>
</feature>
<reference evidence="2" key="1">
    <citation type="journal article" date="2023" name="Mol. Phylogenet. Evol.">
        <title>Genome-scale phylogeny and comparative genomics of the fungal order Sordariales.</title>
        <authorList>
            <person name="Hensen N."/>
            <person name="Bonometti L."/>
            <person name="Westerberg I."/>
            <person name="Brannstrom I.O."/>
            <person name="Guillou S."/>
            <person name="Cros-Aarteil S."/>
            <person name="Calhoun S."/>
            <person name="Haridas S."/>
            <person name="Kuo A."/>
            <person name="Mondo S."/>
            <person name="Pangilinan J."/>
            <person name="Riley R."/>
            <person name="LaButti K."/>
            <person name="Andreopoulos B."/>
            <person name="Lipzen A."/>
            <person name="Chen C."/>
            <person name="Yan M."/>
            <person name="Daum C."/>
            <person name="Ng V."/>
            <person name="Clum A."/>
            <person name="Steindorff A."/>
            <person name="Ohm R.A."/>
            <person name="Martin F."/>
            <person name="Silar P."/>
            <person name="Natvig D.O."/>
            <person name="Lalanne C."/>
            <person name="Gautier V."/>
            <person name="Ament-Velasquez S.L."/>
            <person name="Kruys A."/>
            <person name="Hutchinson M.I."/>
            <person name="Powell A.J."/>
            <person name="Barry K."/>
            <person name="Miller A.N."/>
            <person name="Grigoriev I.V."/>
            <person name="Debuchy R."/>
            <person name="Gladieux P."/>
            <person name="Hiltunen Thoren M."/>
            <person name="Johannesson H."/>
        </authorList>
    </citation>
    <scope>NUCLEOTIDE SEQUENCE</scope>
    <source>
        <strain evidence="2">CBS 538.74</strain>
    </source>
</reference>
<feature type="region of interest" description="Disordered" evidence="1">
    <location>
        <begin position="1"/>
        <end position="86"/>
    </location>
</feature>
<keyword evidence="3" id="KW-1185">Reference proteome</keyword>
<dbReference type="AlphaFoldDB" id="A0AAN6ZWU6"/>
<feature type="compositionally biased region" description="Basic residues" evidence="1">
    <location>
        <begin position="142"/>
        <end position="154"/>
    </location>
</feature>
<proteinExistence type="predicted"/>
<organism evidence="2 3">
    <name type="scientific">Chaetomidium leptoderma</name>
    <dbReference type="NCBI Taxonomy" id="669021"/>
    <lineage>
        <taxon>Eukaryota</taxon>
        <taxon>Fungi</taxon>
        <taxon>Dikarya</taxon>
        <taxon>Ascomycota</taxon>
        <taxon>Pezizomycotina</taxon>
        <taxon>Sordariomycetes</taxon>
        <taxon>Sordariomycetidae</taxon>
        <taxon>Sordariales</taxon>
        <taxon>Chaetomiaceae</taxon>
        <taxon>Chaetomidium</taxon>
    </lineage>
</organism>
<feature type="compositionally biased region" description="Low complexity" evidence="1">
    <location>
        <begin position="253"/>
        <end position="263"/>
    </location>
</feature>
<reference evidence="2" key="2">
    <citation type="submission" date="2023-05" db="EMBL/GenBank/DDBJ databases">
        <authorList>
            <consortium name="Lawrence Berkeley National Laboratory"/>
            <person name="Steindorff A."/>
            <person name="Hensen N."/>
            <person name="Bonometti L."/>
            <person name="Westerberg I."/>
            <person name="Brannstrom I.O."/>
            <person name="Guillou S."/>
            <person name="Cros-Aarteil S."/>
            <person name="Calhoun S."/>
            <person name="Haridas S."/>
            <person name="Kuo A."/>
            <person name="Mondo S."/>
            <person name="Pangilinan J."/>
            <person name="Riley R."/>
            <person name="Labutti K."/>
            <person name="Andreopoulos B."/>
            <person name="Lipzen A."/>
            <person name="Chen C."/>
            <person name="Yanf M."/>
            <person name="Daum C."/>
            <person name="Ng V."/>
            <person name="Clum A."/>
            <person name="Ohm R."/>
            <person name="Martin F."/>
            <person name="Silar P."/>
            <person name="Natvig D."/>
            <person name="Lalanne C."/>
            <person name="Gautier V."/>
            <person name="Ament-Velasquez S.L."/>
            <person name="Kruys A."/>
            <person name="Hutchinson M.I."/>
            <person name="Powell A.J."/>
            <person name="Barry K."/>
            <person name="Miller A.N."/>
            <person name="Grigoriev I.V."/>
            <person name="Debuchy R."/>
            <person name="Gladieux P."/>
            <person name="Thoren M.H."/>
            <person name="Johannesson H."/>
        </authorList>
    </citation>
    <scope>NUCLEOTIDE SEQUENCE</scope>
    <source>
        <strain evidence="2">CBS 538.74</strain>
    </source>
</reference>
<dbReference type="EMBL" id="MU856952">
    <property type="protein sequence ID" value="KAK4153069.1"/>
    <property type="molecule type" value="Genomic_DNA"/>
</dbReference>
<feature type="compositionally biased region" description="Acidic residues" evidence="1">
    <location>
        <begin position="303"/>
        <end position="334"/>
    </location>
</feature>
<protein>
    <submittedName>
        <fullName evidence="2">Uncharacterized protein</fullName>
    </submittedName>
</protein>
<feature type="compositionally biased region" description="Low complexity" evidence="1">
    <location>
        <begin position="660"/>
        <end position="675"/>
    </location>
</feature>
<feature type="compositionally biased region" description="Polar residues" evidence="1">
    <location>
        <begin position="174"/>
        <end position="184"/>
    </location>
</feature>
<evidence type="ECO:0000313" key="2">
    <source>
        <dbReference type="EMBL" id="KAK4153069.1"/>
    </source>
</evidence>
<evidence type="ECO:0000256" key="1">
    <source>
        <dbReference type="SAM" id="MobiDB-lite"/>
    </source>
</evidence>
<feature type="compositionally biased region" description="Basic and acidic residues" evidence="1">
    <location>
        <begin position="593"/>
        <end position="605"/>
    </location>
</feature>
<gene>
    <name evidence="2" type="ORF">C8A00DRAFT_15671</name>
</gene>
<name>A0AAN6ZWU6_9PEZI</name>
<sequence>MVTTRRSARPPAPEDDSSSADSSIPRRPVRSRGPSTGTPATLRPSRLARELAITTPSPAKRKQSPSLVFDATHGKRRRRVSDAKDSIEVHGEDDIVDAAISATNRRSASRIEVRLPSIRRPHRNDDEATVAPSKPPTAATRRGLRSKRINRHINSHAAEQEEEEVVSGAESSEPQGSPELQSSALKRRPAKPSIDVYDIPEDDESDPPVARRLKTINDLELTSRRRTVKNTASKRQLRPGGTRLSSIREEQPSPRGRSVSPPRATRQAIARRPIQGAPLFVDDEVREPVEDGSGSDEARERDESDEQEELEEAEESEAEETESEAEETEAEAEAEANSAAIPKFVGITVRPYTGFERTITVSGDHLNNMSEAMGRSGWTGAGQRWRTGLLRFMFDFGDDPPARTKLGNDIFTTLSRLIDQLEEVPNALDLAGQSRFLAEKHHALNRAMSSVDEAVRKIEGQTNARVTKRRAKDLSTYIIPMLVLGLRTSFAIGVKEPDAVVSDVVPHEGAFTWTTVQYLMLITGWLSRLQTISQRIWDNAGSHADQQQDPDNPQQNHEKFCIVVRNWSKQLRDGVHSFNEQVDKSQEVYEKKQRDIAAREARRKEEEEDLADDRQHEHAFLSSLRQVTSGPRPMAEKFRKAIAHLSFGPPSSGVQTPAPSQQSQSRSSSSLGSLRHPALSQRPAVGMRAPQAVAPPAQPALPPLVVDYPPWPEDEIEWFLGELTRPDRHGRYLGVCADTLDRPLEEVRTEKERLKRSGRYRSPSWGS</sequence>
<evidence type="ECO:0000313" key="3">
    <source>
        <dbReference type="Proteomes" id="UP001302745"/>
    </source>
</evidence>